<dbReference type="AlphaFoldDB" id="A0A6M0RE05"/>
<name>A0A6M0RE05_9CYAN</name>
<reference evidence="1 2" key="1">
    <citation type="journal article" date="2020" name="Microb. Ecol.">
        <title>Ecogenomics of the Marine Benthic Filamentous Cyanobacterium Adonisia.</title>
        <authorList>
            <person name="Walter J.M."/>
            <person name="Coutinho F.H."/>
            <person name="Leomil L."/>
            <person name="Hargreaves P.I."/>
            <person name="Campeao M.E."/>
            <person name="Vieira V.V."/>
            <person name="Silva B.S."/>
            <person name="Fistarol G.O."/>
            <person name="Salomon P.S."/>
            <person name="Sawabe T."/>
            <person name="Mino S."/>
            <person name="Hosokawa M."/>
            <person name="Miyashita H."/>
            <person name="Maruyama F."/>
            <person name="van Verk M.C."/>
            <person name="Dutilh B.E."/>
            <person name="Thompson C.C."/>
            <person name="Thompson F.L."/>
        </authorList>
    </citation>
    <scope>NUCLEOTIDE SEQUENCE [LARGE SCALE GENOMIC DNA]</scope>
    <source>
        <strain evidence="1 2">CCMR0081</strain>
    </source>
</reference>
<keyword evidence="2" id="KW-1185">Reference proteome</keyword>
<protein>
    <submittedName>
        <fullName evidence="1">Uncharacterized protein</fullName>
    </submittedName>
</protein>
<proteinExistence type="predicted"/>
<dbReference type="EMBL" id="QXHD01000003">
    <property type="protein sequence ID" value="NEZ54435.1"/>
    <property type="molecule type" value="Genomic_DNA"/>
</dbReference>
<evidence type="ECO:0000313" key="2">
    <source>
        <dbReference type="Proteomes" id="UP000481033"/>
    </source>
</evidence>
<organism evidence="1 2">
    <name type="scientific">Adonisia turfae CCMR0081</name>
    <dbReference type="NCBI Taxonomy" id="2292702"/>
    <lineage>
        <taxon>Bacteria</taxon>
        <taxon>Bacillati</taxon>
        <taxon>Cyanobacteriota</taxon>
        <taxon>Adonisia</taxon>
        <taxon>Adonisia turfae</taxon>
    </lineage>
</organism>
<accession>A0A6M0RE05</accession>
<evidence type="ECO:0000313" key="1">
    <source>
        <dbReference type="EMBL" id="NEZ54435.1"/>
    </source>
</evidence>
<dbReference type="Proteomes" id="UP000481033">
    <property type="component" value="Unassembled WGS sequence"/>
</dbReference>
<sequence>MQIVSSHLKQLDYFENLNVLFLGSGHGTEVAALKYGYSYEKILQHWLASDPKKHIFSEGNSNLTITMVDINEAPLRFAYDVGLCQHFHICDLTNPWPEKLSTVVKNDTDLLVCVGATTYIGLDNFKHLIKLIGESNVKHFYFSLASFICDSFLEIFDDSHLHLRKLGHVRQRNYKNDEERLKIISNLKLQNRYYNADEDGLTASIYIASQIP</sequence>
<gene>
    <name evidence="1" type="ORF">DXZ20_01720</name>
</gene>
<comment type="caution">
    <text evidence="1">The sequence shown here is derived from an EMBL/GenBank/DDBJ whole genome shotgun (WGS) entry which is preliminary data.</text>
</comment>